<name>A0A9X4RR35_STRSU</name>
<dbReference type="EMBL" id="JANFMI010000055">
    <property type="protein sequence ID" value="MDG4517381.1"/>
    <property type="molecule type" value="Genomic_DNA"/>
</dbReference>
<evidence type="ECO:0000313" key="1">
    <source>
        <dbReference type="EMBL" id="MDG4517381.1"/>
    </source>
</evidence>
<reference evidence="1" key="1">
    <citation type="submission" date="2022-07" db="EMBL/GenBank/DDBJ databases">
        <title>Whole Genome Sequencing of Streptococcus suis.</title>
        <authorList>
            <person name="Dai X."/>
            <person name="Huang J."/>
            <person name="Wang L."/>
        </authorList>
    </citation>
    <scope>NUCLEOTIDE SEQUENCE</scope>
    <source>
        <strain evidence="1">HDJ11</strain>
    </source>
</reference>
<protein>
    <submittedName>
        <fullName evidence="1">Uncharacterized protein</fullName>
    </submittedName>
</protein>
<accession>A0A9X4RR35</accession>
<evidence type="ECO:0000313" key="2">
    <source>
        <dbReference type="Proteomes" id="UP001152877"/>
    </source>
</evidence>
<gene>
    <name evidence="1" type="ORF">NOL11_10495</name>
</gene>
<proteinExistence type="predicted"/>
<dbReference type="Proteomes" id="UP001152877">
    <property type="component" value="Unassembled WGS sequence"/>
</dbReference>
<sequence>MEGFVEIIKQNIKDIPDTNPYKRMMELGFESIQLFENEKNEDDKVKNVLSIRLLSDDLPSGQIGLRQLTETLSAFESVQENGMASILGFDGKRGKIPKDILARNELIITATRAGSFIIDLGVKDYQLSMFEAENQISTTVLNDMSDLLEGKIDTPEFVENYNSRTFNSVKQLISKLNKENLGVEILDNINDSNRIFAKESVKEINKKFKDTHVEKFDNVNVRGKLIKVDLSAQKITLENPDGLVSIKIKDPKIKNHHLTTNEEYEVKTNVKDIVRRTIRTRTYTAMSVNNITKL</sequence>
<organism evidence="1 2">
    <name type="scientific">Streptococcus suis</name>
    <dbReference type="NCBI Taxonomy" id="1307"/>
    <lineage>
        <taxon>Bacteria</taxon>
        <taxon>Bacillati</taxon>
        <taxon>Bacillota</taxon>
        <taxon>Bacilli</taxon>
        <taxon>Lactobacillales</taxon>
        <taxon>Streptococcaceae</taxon>
        <taxon>Streptococcus</taxon>
    </lineage>
</organism>
<comment type="caution">
    <text evidence="1">The sequence shown here is derived from an EMBL/GenBank/DDBJ whole genome shotgun (WGS) entry which is preliminary data.</text>
</comment>
<dbReference type="AlphaFoldDB" id="A0A9X4RR35"/>
<dbReference type="RefSeq" id="WP_029176431.1">
    <property type="nucleotide sequence ID" value="NZ_JABTZC010000012.1"/>
</dbReference>